<evidence type="ECO:0000313" key="3">
    <source>
        <dbReference type="Proteomes" id="UP000095553"/>
    </source>
</evidence>
<dbReference type="Proteomes" id="UP000095553">
    <property type="component" value="Unassembled WGS sequence"/>
</dbReference>
<dbReference type="AlphaFoldDB" id="A0A173SPH4"/>
<dbReference type="EMBL" id="CZAU01000006">
    <property type="protein sequence ID" value="CUP21164.1"/>
    <property type="molecule type" value="Genomic_DNA"/>
</dbReference>
<protein>
    <submittedName>
        <fullName evidence="1">Uncharacterized protein</fullName>
    </submittedName>
</protein>
<sequence>MFQVKNKETGKKYTVYAVGDEYLTRFLIYEDNHWKWQCMDDFVPVNTN</sequence>
<evidence type="ECO:0000313" key="1">
    <source>
        <dbReference type="EMBL" id="CUM91515.1"/>
    </source>
</evidence>
<dbReference type="RefSeq" id="WP_155511614.1">
    <property type="nucleotide sequence ID" value="NZ_CYXY01000007.1"/>
</dbReference>
<dbReference type="EMBL" id="CYXY01000007">
    <property type="protein sequence ID" value="CUM91515.1"/>
    <property type="molecule type" value="Genomic_DNA"/>
</dbReference>
<evidence type="ECO:0000313" key="2">
    <source>
        <dbReference type="EMBL" id="CUP21164.1"/>
    </source>
</evidence>
<proteinExistence type="predicted"/>
<gene>
    <name evidence="2" type="ORF">ERS852520_00840</name>
    <name evidence="1" type="ORF">ERS852571_01341</name>
</gene>
<evidence type="ECO:0000313" key="4">
    <source>
        <dbReference type="Proteomes" id="UP000095564"/>
    </source>
</evidence>
<name>A0A173SPH4_ANAHA</name>
<organism evidence="1 3">
    <name type="scientific">Anaerostipes hadrus</name>
    <dbReference type="NCBI Taxonomy" id="649756"/>
    <lineage>
        <taxon>Bacteria</taxon>
        <taxon>Bacillati</taxon>
        <taxon>Bacillota</taxon>
        <taxon>Clostridia</taxon>
        <taxon>Lachnospirales</taxon>
        <taxon>Lachnospiraceae</taxon>
        <taxon>Anaerostipes</taxon>
    </lineage>
</organism>
<reference evidence="3 4" key="1">
    <citation type="submission" date="2015-09" db="EMBL/GenBank/DDBJ databases">
        <authorList>
            <consortium name="Pathogen Informatics"/>
        </authorList>
    </citation>
    <scope>NUCLEOTIDE SEQUENCE [LARGE SCALE GENOMIC DNA]</scope>
    <source>
        <strain evidence="2 4">2789STDY5834908</strain>
        <strain evidence="1 3">2789STDY5834959</strain>
    </source>
</reference>
<accession>A0A173SPH4</accession>
<dbReference type="Proteomes" id="UP000095564">
    <property type="component" value="Unassembled WGS sequence"/>
</dbReference>